<evidence type="ECO:0000259" key="1">
    <source>
        <dbReference type="Pfam" id="PF07727"/>
    </source>
</evidence>
<dbReference type="Proteomes" id="UP000075243">
    <property type="component" value="Chromosome 6"/>
</dbReference>
<sequence>MQDEMKSLHDNHTYDLVKLPKGKRALENRWIFRVKQESNSTSPRYKARLVVKGFRQRKGVDFNEIFSPVVKMSSIRAVLSLAATLDLEVEQMDMKTVFLHGDLEEEIYMKQPDDVQVKGKEDYVCRLRKSLYGLKQAPRQWYMKFESFMCEQGYKKTISDHCIFVKKFSDDDFIILLLYVDDMLIVGKGVSRIDRLKKQLGESFAMKDMGAAKQILRIRIIRDREKGKLWLSQEKYIKRVLLRFQMKNAKAVSTPLAKLSAKQIPSNEAEKLDMERVPYASAVGSLMYAMVCTRPDIAHAVGTISRFLSNLGSEYWNAVK</sequence>
<evidence type="ECO:0000313" key="3">
    <source>
        <dbReference type="Proteomes" id="UP000075243"/>
    </source>
</evidence>
<dbReference type="PANTHER" id="PTHR43383:SF2">
    <property type="entry name" value="AMIDOHYDROLASE 2 FAMILY PROTEIN"/>
    <property type="match status" value="1"/>
</dbReference>
<reference evidence="2 3" key="1">
    <citation type="journal article" date="2012" name="Nat. Biotechnol.">
        <title>Draft genome sequence of pigeonpea (Cajanus cajan), an orphan legume crop of resource-poor farmers.</title>
        <authorList>
            <person name="Varshney R.K."/>
            <person name="Chen W."/>
            <person name="Li Y."/>
            <person name="Bharti A.K."/>
            <person name="Saxena R.K."/>
            <person name="Schlueter J.A."/>
            <person name="Donoghue M.T."/>
            <person name="Azam S."/>
            <person name="Fan G."/>
            <person name="Whaley A.M."/>
            <person name="Farmer A.D."/>
            <person name="Sheridan J."/>
            <person name="Iwata A."/>
            <person name="Tuteja R."/>
            <person name="Penmetsa R.V."/>
            <person name="Wu W."/>
            <person name="Upadhyaya H.D."/>
            <person name="Yang S.P."/>
            <person name="Shah T."/>
            <person name="Saxena K.B."/>
            <person name="Michael T."/>
            <person name="McCombie W.R."/>
            <person name="Yang B."/>
            <person name="Zhang G."/>
            <person name="Yang H."/>
            <person name="Wang J."/>
            <person name="Spillane C."/>
            <person name="Cook D.R."/>
            <person name="May G.D."/>
            <person name="Xu X."/>
            <person name="Jackson S.A."/>
        </authorList>
    </citation>
    <scope>NUCLEOTIDE SEQUENCE [LARGE SCALE GENOMIC DNA]</scope>
    <source>
        <strain evidence="3">cv. Asha</strain>
    </source>
</reference>
<keyword evidence="3" id="KW-1185">Reference proteome</keyword>
<accession>A0A151TEI1</accession>
<dbReference type="SUPFAM" id="SSF56672">
    <property type="entry name" value="DNA/RNA polymerases"/>
    <property type="match status" value="1"/>
</dbReference>
<dbReference type="PANTHER" id="PTHR43383">
    <property type="entry name" value="NODULIN 6"/>
    <property type="match status" value="1"/>
</dbReference>
<feature type="domain" description="Reverse transcriptase Ty1/copia-type" evidence="1">
    <location>
        <begin position="11"/>
        <end position="257"/>
    </location>
</feature>
<dbReference type="EMBL" id="CM003608">
    <property type="protein sequence ID" value="KYP65438.1"/>
    <property type="molecule type" value="Genomic_DNA"/>
</dbReference>
<dbReference type="InterPro" id="IPR013103">
    <property type="entry name" value="RVT_2"/>
</dbReference>
<organism evidence="2 3">
    <name type="scientific">Cajanus cajan</name>
    <name type="common">Pigeon pea</name>
    <name type="synonym">Cajanus indicus</name>
    <dbReference type="NCBI Taxonomy" id="3821"/>
    <lineage>
        <taxon>Eukaryota</taxon>
        <taxon>Viridiplantae</taxon>
        <taxon>Streptophyta</taxon>
        <taxon>Embryophyta</taxon>
        <taxon>Tracheophyta</taxon>
        <taxon>Spermatophyta</taxon>
        <taxon>Magnoliopsida</taxon>
        <taxon>eudicotyledons</taxon>
        <taxon>Gunneridae</taxon>
        <taxon>Pentapetalae</taxon>
        <taxon>rosids</taxon>
        <taxon>fabids</taxon>
        <taxon>Fabales</taxon>
        <taxon>Fabaceae</taxon>
        <taxon>Papilionoideae</taxon>
        <taxon>50 kb inversion clade</taxon>
        <taxon>NPAAA clade</taxon>
        <taxon>indigoferoid/millettioid clade</taxon>
        <taxon>Phaseoleae</taxon>
        <taxon>Cajanus</taxon>
    </lineage>
</organism>
<name>A0A151TEI1_CAJCA</name>
<dbReference type="AlphaFoldDB" id="A0A151TEI1"/>
<dbReference type="Gramene" id="C.cajan_11345.t">
    <property type="protein sequence ID" value="C.cajan_11345.t.cds1"/>
    <property type="gene ID" value="C.cajan_11345"/>
</dbReference>
<evidence type="ECO:0000313" key="2">
    <source>
        <dbReference type="EMBL" id="KYP65438.1"/>
    </source>
</evidence>
<dbReference type="Pfam" id="PF07727">
    <property type="entry name" value="RVT_2"/>
    <property type="match status" value="1"/>
</dbReference>
<dbReference type="InterPro" id="IPR043502">
    <property type="entry name" value="DNA/RNA_pol_sf"/>
</dbReference>
<proteinExistence type="predicted"/>
<protein>
    <submittedName>
        <fullName evidence="2">Retrovirus-related Pol polyprotein from transposon TNT 1-94</fullName>
    </submittedName>
</protein>
<gene>
    <name evidence="2" type="ORF">KK1_011673</name>
</gene>
<dbReference type="OMA" id="MKFESFM"/>